<gene>
    <name evidence="1" type="ORF">FYJ51_11300</name>
</gene>
<comment type="caution">
    <text evidence="1">The sequence shown here is derived from an EMBL/GenBank/DDBJ whole genome shotgun (WGS) entry which is preliminary data.</text>
</comment>
<protein>
    <submittedName>
        <fullName evidence="1">Uncharacterized protein</fullName>
    </submittedName>
</protein>
<accession>A0A7X2TG91</accession>
<name>A0A7X2TG91_9FIRM</name>
<dbReference type="RefSeq" id="WP_154505737.1">
    <property type="nucleotide sequence ID" value="NZ_VUMN01000033.1"/>
</dbReference>
<organism evidence="1 2">
    <name type="scientific">Stecheria intestinalis</name>
    <dbReference type="NCBI Taxonomy" id="2606630"/>
    <lineage>
        <taxon>Bacteria</taxon>
        <taxon>Bacillati</taxon>
        <taxon>Bacillota</taxon>
        <taxon>Erysipelotrichia</taxon>
        <taxon>Erysipelotrichales</taxon>
        <taxon>Erysipelotrichaceae</taxon>
        <taxon>Stecheria</taxon>
    </lineage>
</organism>
<sequence>MTFQSLEFRIMKNPGYGVKELHAELRNDGLHYQTFWTDGLDGGIVDHPQEWVKDLEKLNITEWKQQYLGTNSIHSSWLLEYQDGTHHARISGKDSCPESFSSLLNLMNRLSPDTNFRECLS</sequence>
<dbReference type="EMBL" id="VUMN01000033">
    <property type="protein sequence ID" value="MSS59477.1"/>
    <property type="molecule type" value="Genomic_DNA"/>
</dbReference>
<dbReference type="AlphaFoldDB" id="A0A7X2TG91"/>
<evidence type="ECO:0000313" key="2">
    <source>
        <dbReference type="Proteomes" id="UP000461880"/>
    </source>
</evidence>
<proteinExistence type="predicted"/>
<evidence type="ECO:0000313" key="1">
    <source>
        <dbReference type="EMBL" id="MSS59477.1"/>
    </source>
</evidence>
<keyword evidence="2" id="KW-1185">Reference proteome</keyword>
<dbReference type="Proteomes" id="UP000461880">
    <property type="component" value="Unassembled WGS sequence"/>
</dbReference>
<reference evidence="1 2" key="1">
    <citation type="submission" date="2019-08" db="EMBL/GenBank/DDBJ databases">
        <title>In-depth cultivation of the pig gut microbiome towards novel bacterial diversity and tailored functional studies.</title>
        <authorList>
            <person name="Wylensek D."/>
            <person name="Hitch T.C.A."/>
            <person name="Clavel T."/>
        </authorList>
    </citation>
    <scope>NUCLEOTIDE SEQUENCE [LARGE SCALE GENOMIC DNA]</scope>
    <source>
        <strain evidence="1 2">Oil+RF-744-GAM-WT-6</strain>
    </source>
</reference>